<protein>
    <submittedName>
        <fullName evidence="1">Uncharacterized protein</fullName>
    </submittedName>
</protein>
<reference evidence="1 2" key="1">
    <citation type="submission" date="2017-03" db="EMBL/GenBank/DDBJ databases">
        <authorList>
            <person name="Afonso C.L."/>
            <person name="Miller P.J."/>
            <person name="Scott M.A."/>
            <person name="Spackman E."/>
            <person name="Goraichik I."/>
            <person name="Dimitrov K.M."/>
            <person name="Suarez D.L."/>
            <person name="Swayne D.E."/>
        </authorList>
    </citation>
    <scope>NUCLEOTIDE SEQUENCE [LARGE SCALE GENOMIC DNA]</scope>
    <source>
        <strain evidence="1">SB41UT1</strain>
    </source>
</reference>
<sequence>MAKAEHKFICLPSIHGAIKSKEELKQEVSMLHSKRHHRLKKVLKYGNSGVGGMRSGATLIGLLGGPAIATGGIPASVALAAITAGTAARSAYKTAEHIKNLEKILRDHKGQTASCEQAYSDEHKYIEETILPYIIRKKRAKQFKKVTVASTLGAANVFNVGYGVLKAGYKKAKGTKGVNRTFYAHVLAEHLVTCHCDFVFDITAELYSEEEALVIRGQTSLVAAQLLAEKMKST</sequence>
<evidence type="ECO:0000313" key="1">
    <source>
        <dbReference type="EMBL" id="SMA50649.1"/>
    </source>
</evidence>
<proteinExistence type="predicted"/>
<keyword evidence="2" id="KW-1185">Reference proteome</keyword>
<evidence type="ECO:0000313" key="2">
    <source>
        <dbReference type="Proteomes" id="UP000196573"/>
    </source>
</evidence>
<name>A0A1X7ARC6_9GAMM</name>
<dbReference type="EMBL" id="FWPT01000014">
    <property type="protein sequence ID" value="SMA50649.1"/>
    <property type="molecule type" value="Genomic_DNA"/>
</dbReference>
<accession>A0A1X7ARC6</accession>
<gene>
    <name evidence="1" type="ORF">EHSB41UT_04466</name>
</gene>
<dbReference type="Proteomes" id="UP000196573">
    <property type="component" value="Unassembled WGS sequence"/>
</dbReference>
<organism evidence="1 2">
    <name type="scientific">Parendozoicomonas haliclonae</name>
    <dbReference type="NCBI Taxonomy" id="1960125"/>
    <lineage>
        <taxon>Bacteria</taxon>
        <taxon>Pseudomonadati</taxon>
        <taxon>Pseudomonadota</taxon>
        <taxon>Gammaproteobacteria</taxon>
        <taxon>Oceanospirillales</taxon>
        <taxon>Endozoicomonadaceae</taxon>
        <taxon>Parendozoicomonas</taxon>
    </lineage>
</organism>
<dbReference type="RefSeq" id="WP_087113088.1">
    <property type="nucleotide sequence ID" value="NZ_CBCSCN010000017.1"/>
</dbReference>
<dbReference type="AlphaFoldDB" id="A0A1X7ARC6"/>